<organism evidence="1 2">
    <name type="scientific">Rhodococcus coprophilus</name>
    <dbReference type="NCBI Taxonomy" id="38310"/>
    <lineage>
        <taxon>Bacteria</taxon>
        <taxon>Bacillati</taxon>
        <taxon>Actinomycetota</taxon>
        <taxon>Actinomycetes</taxon>
        <taxon>Mycobacteriales</taxon>
        <taxon>Nocardiaceae</taxon>
        <taxon>Rhodococcus</taxon>
    </lineage>
</organism>
<dbReference type="AlphaFoldDB" id="A0A2X4UHD5"/>
<dbReference type="InterPro" id="IPR036388">
    <property type="entry name" value="WH-like_DNA-bd_sf"/>
</dbReference>
<dbReference type="PROSITE" id="PS51257">
    <property type="entry name" value="PROKAR_LIPOPROTEIN"/>
    <property type="match status" value="1"/>
</dbReference>
<dbReference type="EMBL" id="LS483468">
    <property type="protein sequence ID" value="SQI33972.1"/>
    <property type="molecule type" value="Genomic_DNA"/>
</dbReference>
<dbReference type="STRING" id="1219011.GCA_001895045_02521"/>
<evidence type="ECO:0000313" key="2">
    <source>
        <dbReference type="Proteomes" id="UP000249091"/>
    </source>
</evidence>
<dbReference type="Gene3D" id="1.10.10.10">
    <property type="entry name" value="Winged helix-like DNA-binding domain superfamily/Winged helix DNA-binding domain"/>
    <property type="match status" value="1"/>
</dbReference>
<dbReference type="InterPro" id="IPR013324">
    <property type="entry name" value="RNA_pol_sigma_r3/r4-like"/>
</dbReference>
<name>A0A2X4UHD5_9NOCA</name>
<sequence>MTTDGRASGLGVGGTSSGFMACDLARSVAAGDAAALPLLLRDLHPAVSAYSRARARNVGHPFSEADRLALDACRSILAALASPSGADLPFLRLAYSLAAETADTRFAVRRDAPLTRLQQDILILRTIVGLDPEQTAVAMALSPRRVRVEQHAALSSLRAA</sequence>
<dbReference type="RefSeq" id="WP_072701001.1">
    <property type="nucleotide sequence ID" value="NZ_JAFBBL010000001.1"/>
</dbReference>
<keyword evidence="2" id="KW-1185">Reference proteome</keyword>
<reference evidence="1 2" key="1">
    <citation type="submission" date="2018-06" db="EMBL/GenBank/DDBJ databases">
        <authorList>
            <consortium name="Pathogen Informatics"/>
            <person name="Doyle S."/>
        </authorList>
    </citation>
    <scope>NUCLEOTIDE SEQUENCE [LARGE SCALE GENOMIC DNA]</scope>
    <source>
        <strain evidence="1 2">NCTC10994</strain>
    </source>
</reference>
<dbReference type="KEGG" id="rcr:NCTC10994_02692"/>
<dbReference type="Proteomes" id="UP000249091">
    <property type="component" value="Chromosome 1"/>
</dbReference>
<dbReference type="SUPFAM" id="SSF88659">
    <property type="entry name" value="Sigma3 and sigma4 domains of RNA polymerase sigma factors"/>
    <property type="match status" value="1"/>
</dbReference>
<accession>A0A2X4UHD5</accession>
<protein>
    <submittedName>
        <fullName evidence="1">RNA polymerase sigma factor SigD</fullName>
    </submittedName>
</protein>
<gene>
    <name evidence="1" type="ORF">NCTC10994_02692</name>
</gene>
<evidence type="ECO:0000313" key="1">
    <source>
        <dbReference type="EMBL" id="SQI33972.1"/>
    </source>
</evidence>
<proteinExistence type="predicted"/>